<keyword evidence="1" id="KW-0560">Oxidoreductase</keyword>
<dbReference type="InterPro" id="IPR015590">
    <property type="entry name" value="Aldehyde_DH_dom"/>
</dbReference>
<dbReference type="InterPro" id="IPR016162">
    <property type="entry name" value="Ald_DH_N"/>
</dbReference>
<comment type="caution">
    <text evidence="4">The sequence shown here is derived from an EMBL/GenBank/DDBJ whole genome shotgun (WGS) entry which is preliminary data.</text>
</comment>
<dbReference type="PIRSF" id="PIRSF036410">
    <property type="entry name" value="EutE_PduP"/>
    <property type="match status" value="1"/>
</dbReference>
<gene>
    <name evidence="4" type="primary">eutE</name>
    <name evidence="4" type="ORF">GCM10007047_13240</name>
</gene>
<name>A0A8J3D9H1_9BACT</name>
<reference evidence="4" key="1">
    <citation type="journal article" date="2014" name="Int. J. Syst. Evol. Microbiol.">
        <title>Complete genome sequence of Corynebacterium casei LMG S-19264T (=DSM 44701T), isolated from a smear-ripened cheese.</title>
        <authorList>
            <consortium name="US DOE Joint Genome Institute (JGI-PGF)"/>
            <person name="Walter F."/>
            <person name="Albersmeier A."/>
            <person name="Kalinowski J."/>
            <person name="Ruckert C."/>
        </authorList>
    </citation>
    <scope>NUCLEOTIDE SEQUENCE</scope>
    <source>
        <strain evidence="4">KCTC 12870</strain>
    </source>
</reference>
<dbReference type="PANTHER" id="PTHR11699">
    <property type="entry name" value="ALDEHYDE DEHYDROGENASE-RELATED"/>
    <property type="match status" value="1"/>
</dbReference>
<dbReference type="InterPro" id="IPR012408">
    <property type="entry name" value="Acetald_propionald_DH-rel"/>
</dbReference>
<feature type="domain" description="Aldehyde dehydrogenase" evidence="3">
    <location>
        <begin position="55"/>
        <end position="460"/>
    </location>
</feature>
<dbReference type="EMBL" id="BMXG01000006">
    <property type="protein sequence ID" value="GHB98460.1"/>
    <property type="molecule type" value="Genomic_DNA"/>
</dbReference>
<evidence type="ECO:0000256" key="1">
    <source>
        <dbReference type="ARBA" id="ARBA00023002"/>
    </source>
</evidence>
<evidence type="ECO:0000313" key="4">
    <source>
        <dbReference type="EMBL" id="GHB98460.1"/>
    </source>
</evidence>
<dbReference type="NCBIfam" id="NF011927">
    <property type="entry name" value="PRK15398.1"/>
    <property type="match status" value="1"/>
</dbReference>
<evidence type="ECO:0000259" key="3">
    <source>
        <dbReference type="Pfam" id="PF00171"/>
    </source>
</evidence>
<organism evidence="4 5">
    <name type="scientific">Cerasicoccus arenae</name>
    <dbReference type="NCBI Taxonomy" id="424488"/>
    <lineage>
        <taxon>Bacteria</taxon>
        <taxon>Pseudomonadati</taxon>
        <taxon>Verrucomicrobiota</taxon>
        <taxon>Opitutia</taxon>
        <taxon>Puniceicoccales</taxon>
        <taxon>Cerasicoccaceae</taxon>
        <taxon>Cerasicoccus</taxon>
    </lineage>
</organism>
<dbReference type="Gene3D" id="3.40.309.10">
    <property type="entry name" value="Aldehyde Dehydrogenase, Chain A, domain 2"/>
    <property type="match status" value="1"/>
</dbReference>
<dbReference type="Pfam" id="PF00171">
    <property type="entry name" value="Aldedh"/>
    <property type="match status" value="1"/>
</dbReference>
<evidence type="ECO:0000313" key="5">
    <source>
        <dbReference type="Proteomes" id="UP000642829"/>
    </source>
</evidence>
<sequence>MSLQIDESVLKNVVADVLRKLQTQGAAPTIAKKDDDCGCSCNGACANGDYGVFKTASDAAAAAKEAQKKLRKLGIEGRDKVVKIIKATCAEKSVEWGQLEFDETKIGRLEHKIAKLQGIPNLPGVEWLSPRGMSGDHGITMEENTPFGVVGAITPVTHSIPTLSCNIVSMVAAGNTVVFNAHPKGARCAVVAIREFNKRIKSAIGIENIATIIETPTLDSFNELCSTPDVNLLCVTGGPGVVDAAMKSGKRAICAGPGNPPVVVDETAMLAKAARDIIFGAAFDNNLLCIGEKQVFVLDKVYSQFLSELKTAGAVGINGNQLDRLTKIAFTTDGNGGGCSHPVLNRDLVGADATKLAEIAGASAPTGTEILFAETDANHLFVIEEQMMPMLPIIRVKNIEEAIELAKISEHGYKHSSMIHSLNVVNMGLMARALDSTLFVKNGACVAGLGTGGEGYSSFSIATTTGEGITTPDTFTRRRRCVLVDSLQMY</sequence>
<dbReference type="AlphaFoldDB" id="A0A8J3D9H1"/>
<accession>A0A8J3D9H1</accession>
<dbReference type="RefSeq" id="WP_189513194.1">
    <property type="nucleotide sequence ID" value="NZ_BMXG01000006.1"/>
</dbReference>
<evidence type="ECO:0000256" key="2">
    <source>
        <dbReference type="ARBA" id="ARBA00023027"/>
    </source>
</evidence>
<proteinExistence type="predicted"/>
<reference evidence="4" key="2">
    <citation type="submission" date="2020-09" db="EMBL/GenBank/DDBJ databases">
        <authorList>
            <person name="Sun Q."/>
            <person name="Kim S."/>
        </authorList>
    </citation>
    <scope>NUCLEOTIDE SEQUENCE</scope>
    <source>
        <strain evidence="4">KCTC 12870</strain>
    </source>
</reference>
<dbReference type="InterPro" id="IPR016163">
    <property type="entry name" value="Ald_DH_C"/>
</dbReference>
<dbReference type="Gene3D" id="3.40.605.10">
    <property type="entry name" value="Aldehyde Dehydrogenase, Chain A, domain 1"/>
    <property type="match status" value="1"/>
</dbReference>
<protein>
    <submittedName>
        <fullName evidence="4">Aldehyde dehydrogenase</fullName>
    </submittedName>
</protein>
<dbReference type="GO" id="GO:0008774">
    <property type="term" value="F:acetaldehyde dehydrogenase (acetylating) activity"/>
    <property type="evidence" value="ECO:0007669"/>
    <property type="project" value="InterPro"/>
</dbReference>
<dbReference type="SUPFAM" id="SSF53720">
    <property type="entry name" value="ALDH-like"/>
    <property type="match status" value="1"/>
</dbReference>
<dbReference type="Proteomes" id="UP000642829">
    <property type="component" value="Unassembled WGS sequence"/>
</dbReference>
<keyword evidence="5" id="KW-1185">Reference proteome</keyword>
<dbReference type="InterPro" id="IPR016161">
    <property type="entry name" value="Ald_DH/histidinol_DH"/>
</dbReference>
<keyword evidence="2" id="KW-0520">NAD</keyword>